<feature type="chain" id="PRO_5019496601" evidence="2">
    <location>
        <begin position="27"/>
        <end position="745"/>
    </location>
</feature>
<evidence type="ECO:0000256" key="1">
    <source>
        <dbReference type="SAM" id="MobiDB-lite"/>
    </source>
</evidence>
<evidence type="ECO:0000313" key="3">
    <source>
        <dbReference type="EMBL" id="VFK14895.1"/>
    </source>
</evidence>
<feature type="compositionally biased region" description="Basic and acidic residues" evidence="1">
    <location>
        <begin position="335"/>
        <end position="344"/>
    </location>
</feature>
<organism evidence="3">
    <name type="scientific">Candidatus Kentrum sp. LPFa</name>
    <dbReference type="NCBI Taxonomy" id="2126335"/>
    <lineage>
        <taxon>Bacteria</taxon>
        <taxon>Pseudomonadati</taxon>
        <taxon>Pseudomonadota</taxon>
        <taxon>Gammaproteobacteria</taxon>
        <taxon>Candidatus Kentrum</taxon>
    </lineage>
</organism>
<sequence>MMKYRRWIVVLLSLLMIAIHGSTSWAKTIQSVFTVKNSCEKNTAQKPFDSASDPVELTYRIASLRSTSEGHWRGNLDVTATIPLGGKNTVRYLTGINEDGKHRGQYHWLCRDGEKPKYLPAVKVKFPEGCKAEKETVLEEKKRVSGNFDSKLILYAPYIHENGERTDTNGYIPKSWEGGPCNADLVTEGFIEKRDNNGTGYFLSIASVKNNNSANNKTGLQLDHSIAFPDHPTFSFAVPRALPELQFKKGDGCRLDRTPYPGRANEDLINAYGICQKPINDQARDETPVPKTDSAVSYRSIVLSALFKDTLPEDIWMPDSSLHWEGLPNTCKESQSSKDGKEPPGLDCEDISYAKDQWPKLRIDNSEGRPVLTATLALSDLSEPRLFDKRYVFYFKGLPAGLRPDTNPKQACEFDVKTQFWHCTTDKIMRRLVIKDGRNQTSTISIPSKTLKPGGTPDWTEWLTDLPLIWKEKGDFFVRFPTPQWQELRLYDQSNCQARDESHIHPLQDLQSRGIKSIQARLGSSLRLVGKRSDRRTECVSLSKDMLRIEDENLKLAFSLRLENRERRPNERILQILDVSDRMAQYSGKLSKILHAYDPPPDRPLTLGLMGNRLYVQAHAETFDVAAFRADVGRLQFNHHPDDLMTFLALALESFRGTRSHTLRVFLSPRWAKLPDGFQYPLRGTGYLNQILKVLEVRTPVKLYLLAGKERNCDSLETSLPKDLKDIFECHPLPMDKLSDILKTP</sequence>
<feature type="signal peptide" evidence="2">
    <location>
        <begin position="1"/>
        <end position="26"/>
    </location>
</feature>
<protein>
    <submittedName>
        <fullName evidence="3">Uncharacterized protein</fullName>
    </submittedName>
</protein>
<accession>A0A450WD10</accession>
<reference evidence="3" key="1">
    <citation type="submission" date="2019-02" db="EMBL/GenBank/DDBJ databases">
        <authorList>
            <person name="Gruber-Vodicka R. H."/>
            <person name="Seah K. B. B."/>
        </authorList>
    </citation>
    <scope>NUCLEOTIDE SEQUENCE</scope>
    <source>
        <strain evidence="3">BECK_S313</strain>
    </source>
</reference>
<keyword evidence="2" id="KW-0732">Signal</keyword>
<dbReference type="AlphaFoldDB" id="A0A450WD10"/>
<feature type="region of interest" description="Disordered" evidence="1">
    <location>
        <begin position="327"/>
        <end position="349"/>
    </location>
</feature>
<dbReference type="EMBL" id="CAADFK010000069">
    <property type="protein sequence ID" value="VFK14895.1"/>
    <property type="molecule type" value="Genomic_DNA"/>
</dbReference>
<proteinExistence type="predicted"/>
<evidence type="ECO:0000256" key="2">
    <source>
        <dbReference type="SAM" id="SignalP"/>
    </source>
</evidence>
<name>A0A450WD10_9GAMM</name>
<gene>
    <name evidence="3" type="ORF">BECKLPF1236B_GA0070989_106913</name>
</gene>